<sequence length="126" mass="15285">MENRTWLYNAFFKAQDRFLAYEVESGFEPEVIYDYIHCARLLASHHYQGAKEQNFLLCELFLRQIYFHFLDAIQDPTRSRIFRRVCLDSIYILLMELNKCYQQVDNGELRLRQLKQQLQRIQAPLD</sequence>
<name>A0A085RUC3_VIBCL</name>
<accession>A0A085RUC3</accession>
<reference evidence="1 3" key="1">
    <citation type="submission" date="2019-02" db="EMBL/GenBank/DDBJ databases">
        <title>Genomic plasticity associated with the antimicrobial resistance in Vibrio cholerae.</title>
        <authorList>
            <person name="Verma J."/>
            <person name="Bag S."/>
            <person name="Saha B."/>
            <person name="Kumar P."/>
            <person name="Ghosh T.S."/>
            <person name="Dayal M."/>
            <person name="Senapati T."/>
            <person name="Mehra S."/>
            <person name="Dey P."/>
            <person name="Desigamani A."/>
            <person name="Kumar D."/>
            <person name="Rana P."/>
            <person name="Kumar B."/>
            <person name="Maiti T.K."/>
            <person name="Sharma N.C."/>
            <person name="Bhadra R.K."/>
            <person name="Mutreja A."/>
            <person name="Nair G.B."/>
            <person name="Ramamurthy T."/>
            <person name="Das B."/>
        </authorList>
    </citation>
    <scope>NUCLEOTIDE SEQUENCE [LARGE SCALE GENOMIC DNA]</scope>
    <source>
        <strain evidence="1 3">IDH06781</strain>
    </source>
</reference>
<gene>
    <name evidence="1" type="ORF">EYB64_10860</name>
    <name evidence="2" type="ORF">FXE67_06295</name>
</gene>
<organism evidence="2 4">
    <name type="scientific">Vibrio cholerae</name>
    <dbReference type="NCBI Taxonomy" id="666"/>
    <lineage>
        <taxon>Bacteria</taxon>
        <taxon>Pseudomonadati</taxon>
        <taxon>Pseudomonadota</taxon>
        <taxon>Gammaproteobacteria</taxon>
        <taxon>Vibrionales</taxon>
        <taxon>Vibrionaceae</taxon>
        <taxon>Vibrio</taxon>
    </lineage>
</organism>
<evidence type="ECO:0000313" key="1">
    <source>
        <dbReference type="EMBL" id="TBM41858.1"/>
    </source>
</evidence>
<reference evidence="2 4" key="2">
    <citation type="submission" date="2019-06" db="EMBL/GenBank/DDBJ databases">
        <title>Vibrio cholerae phylogeny based on whole-genome sequencing reveals genetic diversity and population strucutre.</title>
        <authorList>
            <person name="Zhiqiu Y."/>
            <person name="Bin L."/>
            <person name="Lingyan J."/>
        </authorList>
    </citation>
    <scope>NUCLEOTIDE SEQUENCE [LARGE SCALE GENOMIC DNA]</scope>
    <source>
        <strain evidence="2 4">N2768</strain>
    </source>
</reference>
<comment type="caution">
    <text evidence="2">The sequence shown here is derived from an EMBL/GenBank/DDBJ whole genome shotgun (WGS) entry which is preliminary data.</text>
</comment>
<protein>
    <submittedName>
        <fullName evidence="2">Uncharacterized protein</fullName>
    </submittedName>
</protein>
<dbReference type="Proteomes" id="UP000323583">
    <property type="component" value="Unassembled WGS sequence"/>
</dbReference>
<evidence type="ECO:0000313" key="3">
    <source>
        <dbReference type="Proteomes" id="UP000294145"/>
    </source>
</evidence>
<dbReference type="RefSeq" id="WP_000431622.1">
    <property type="nucleotide sequence ID" value="NZ_AP024967.1"/>
</dbReference>
<proteinExistence type="predicted"/>
<evidence type="ECO:0000313" key="4">
    <source>
        <dbReference type="Proteomes" id="UP000323583"/>
    </source>
</evidence>
<dbReference type="EMBL" id="VSGZ01000031">
    <property type="protein sequence ID" value="TXY92786.1"/>
    <property type="molecule type" value="Genomic_DNA"/>
</dbReference>
<dbReference type="EMBL" id="SISP01000017">
    <property type="protein sequence ID" value="TBM41858.1"/>
    <property type="molecule type" value="Genomic_DNA"/>
</dbReference>
<dbReference type="GeneID" id="89514486"/>
<dbReference type="AlphaFoldDB" id="A0A085RUC3"/>
<dbReference type="Proteomes" id="UP000294145">
    <property type="component" value="Unassembled WGS sequence"/>
</dbReference>
<evidence type="ECO:0000313" key="2">
    <source>
        <dbReference type="EMBL" id="TXY92786.1"/>
    </source>
</evidence>